<comment type="caution">
    <text evidence="9">The sequence shown here is derived from an EMBL/GenBank/DDBJ whole genome shotgun (WGS) entry which is preliminary data.</text>
</comment>
<dbReference type="RefSeq" id="WP_148623257.1">
    <property type="nucleotide sequence ID" value="NZ_SDGZ01000022.1"/>
</dbReference>
<dbReference type="PANTHER" id="PTHR10068">
    <property type="entry name" value="BONE MARROW PROTEOGLYCAN"/>
    <property type="match status" value="1"/>
</dbReference>
<feature type="compositionally biased region" description="Low complexity" evidence="6">
    <location>
        <begin position="85"/>
        <end position="121"/>
    </location>
</feature>
<keyword evidence="7" id="KW-0472">Membrane</keyword>
<dbReference type="InterPro" id="IPR022263">
    <property type="entry name" value="KxYKxGKxW"/>
</dbReference>
<feature type="region of interest" description="Disordered" evidence="6">
    <location>
        <begin position="291"/>
        <end position="320"/>
    </location>
</feature>
<name>A0A6C2C382_9LACO</name>
<reference evidence="9 10" key="1">
    <citation type="submission" date="2019-01" db="EMBL/GenBank/DDBJ databases">
        <title>Weissella sp. nov., a novel lactic acid bacterium isolated from animal feces.</title>
        <authorList>
            <person name="Wang L.-T."/>
        </authorList>
    </citation>
    <scope>NUCLEOTIDE SEQUENCE [LARGE SCALE GENOMIC DNA]</scope>
    <source>
        <strain evidence="9 10">8H-2</strain>
    </source>
</reference>
<dbReference type="Pfam" id="PF06458">
    <property type="entry name" value="MucBP"/>
    <property type="match status" value="1"/>
</dbReference>
<organism evidence="9 10">
    <name type="scientific">Weissella muntiaci</name>
    <dbReference type="NCBI Taxonomy" id="2508881"/>
    <lineage>
        <taxon>Bacteria</taxon>
        <taxon>Bacillati</taxon>
        <taxon>Bacillota</taxon>
        <taxon>Bacilli</taxon>
        <taxon>Lactobacillales</taxon>
        <taxon>Lactobacillaceae</taxon>
        <taxon>Weissella</taxon>
    </lineage>
</organism>
<feature type="region of interest" description="Disordered" evidence="6">
    <location>
        <begin position="417"/>
        <end position="486"/>
    </location>
</feature>
<gene>
    <name evidence="9" type="ORF">ESZ50_09100</name>
</gene>
<dbReference type="NCBIfam" id="TIGR01167">
    <property type="entry name" value="LPXTG_anchor"/>
    <property type="match status" value="1"/>
</dbReference>
<dbReference type="EMBL" id="SDGZ01000022">
    <property type="protein sequence ID" value="TYC48358.1"/>
    <property type="molecule type" value="Genomic_DNA"/>
</dbReference>
<feature type="compositionally biased region" description="Polar residues" evidence="6">
    <location>
        <begin position="434"/>
        <end position="448"/>
    </location>
</feature>
<keyword evidence="7" id="KW-1133">Transmembrane helix</keyword>
<dbReference type="Gene3D" id="3.10.20.470">
    <property type="match status" value="3"/>
</dbReference>
<feature type="domain" description="Gram-positive cocci surface proteins LPxTG" evidence="8">
    <location>
        <begin position="1032"/>
        <end position="1066"/>
    </location>
</feature>
<dbReference type="Pfam" id="PF19258">
    <property type="entry name" value="KxYKxGKxW_sig"/>
    <property type="match status" value="1"/>
</dbReference>
<keyword evidence="7" id="KW-0812">Transmembrane</keyword>
<dbReference type="Pfam" id="PF17966">
    <property type="entry name" value="Muc_B2"/>
    <property type="match status" value="3"/>
</dbReference>
<feature type="region of interest" description="Disordered" evidence="6">
    <location>
        <begin position="857"/>
        <end position="883"/>
    </location>
</feature>
<evidence type="ECO:0000256" key="1">
    <source>
        <dbReference type="ARBA" id="ARBA00022512"/>
    </source>
</evidence>
<dbReference type="Pfam" id="PF17965">
    <property type="entry name" value="MucBP_2"/>
    <property type="match status" value="3"/>
</dbReference>
<dbReference type="PANTHER" id="PTHR10068:SF14">
    <property type="entry name" value="CELL WALL ADHESIN EAP1"/>
    <property type="match status" value="1"/>
</dbReference>
<dbReference type="InterPro" id="IPR009459">
    <property type="entry name" value="MucBP_dom"/>
</dbReference>
<evidence type="ECO:0000256" key="3">
    <source>
        <dbReference type="ARBA" id="ARBA00022729"/>
    </source>
</evidence>
<keyword evidence="1" id="KW-0134">Cell wall</keyword>
<feature type="compositionally biased region" description="Polar residues" evidence="6">
    <location>
        <begin position="125"/>
        <end position="144"/>
    </location>
</feature>
<evidence type="ECO:0000256" key="7">
    <source>
        <dbReference type="SAM" id="Phobius"/>
    </source>
</evidence>
<keyword evidence="4" id="KW-0677">Repeat</keyword>
<dbReference type="InterPro" id="IPR019931">
    <property type="entry name" value="LPXTG_anchor"/>
</dbReference>
<sequence>MTKEKYDRAMAHESREIAKRFKMYKSGKQWLFAASMFLAIAGGGALSAHADTVSADAESQPEDVAVNSNAPTNGNSLVLSKNDESVNSNTASSSNNSEAVAQSTSSSSNIASSVNSNDSSAKPTEANSTEANNLATISTSSTETGSVNVKYQTADGTDIIPSTTVSGTVGDRYSTNPAIIKNYHLVSSPSNKNGTFTSTNADVIYIYTPDTQYAYVSYVDDNTDVELNNVMLSGVGGTTSSYLTNEEIEKWRTQGYEVVSQDYPSGGVTFDINDAVNQLFTVHFKHALKTVTPDQPGTPGTPIDPSNPTGPKWPDGSDKNSLDKLINETVKYVYADGSKSPSYATDSIEFTRTATIDEVTSEITYADWMAKNNDTSFDKKVTPVVDGYYADKAQVNQIDGLTADSKDVNETVTYNKLGSLVPTPSDPNDPSWPKTPSVTYPNDPTDPTQPGKVTVPDVPGYTPQDGNGNPLKPGDTITPANPGTDTPIKYVANDENATVTFIDDTTGKTLTDGTKNLTGKFGTTDSYTTAGDITNYEKQGYELVSDGYPAGGVVYNQDGTVQSFEVHLKHATKTVTPEQPGTPGTPIDPSNPTGPKWPNGSDKDSLDKKVNETVNYVYADGSKTPTSVNDSVEFTRTATVDEVTGAVTYTDWSAKDNDTSFDKKVTPVVDGYYADKAQVNQIDGLTADSKDVNEIITYNKLGSLVPTPSDPNDPSWPKIPSVTYPNDPMDPTQPGKVTVPNVPGYTPQDGNGNPLKPGDTITPANPGTNTPIKYVVNDENATVKFIDDTTGKTLTDGTKNLAGKFGTTDSYTTAGDIANYEKQGYELVSDGYPAGGVVYNQDGTVQSFEVHLKHATKTVTPDQPGTPGTPIDPSNPTGPKWPVGTDKKSVDIIITETVTYEFEDGTTASNTVVDQVEYTRTAIVDEVTGEVTYTDWVAKDGDTTFDAKISPIINGYIADHASIDAVSGITIDSKDLAYKVIYSKVSVPNNPGTPTDNGTDNNVVNQNNNTGDSHKVVNTLLDTATNKGASVLPDTGMQSASELSVIGALISSLGIFGYYLSGKKHK</sequence>
<evidence type="ECO:0000313" key="9">
    <source>
        <dbReference type="EMBL" id="TYC48358.1"/>
    </source>
</evidence>
<evidence type="ECO:0000256" key="2">
    <source>
        <dbReference type="ARBA" id="ARBA00022525"/>
    </source>
</evidence>
<dbReference type="AlphaFoldDB" id="A0A6C2C382"/>
<feature type="transmembrane region" description="Helical" evidence="7">
    <location>
        <begin position="1043"/>
        <end position="1061"/>
    </location>
</feature>
<dbReference type="Proteomes" id="UP000371977">
    <property type="component" value="Unassembled WGS sequence"/>
</dbReference>
<dbReference type="OrthoDB" id="2149791at2"/>
<keyword evidence="2" id="KW-0964">Secreted</keyword>
<dbReference type="InterPro" id="IPR041558">
    <property type="entry name" value="MucBP_2"/>
</dbReference>
<feature type="compositionally biased region" description="Polar residues" evidence="6">
    <location>
        <begin position="66"/>
        <end position="79"/>
    </location>
</feature>
<dbReference type="Gene3D" id="2.60.40.4300">
    <property type="match status" value="3"/>
</dbReference>
<proteinExistence type="predicted"/>
<keyword evidence="5" id="KW-0572">Peptidoglycan-anchor</keyword>
<dbReference type="PROSITE" id="PS50847">
    <property type="entry name" value="GRAM_POS_ANCHORING"/>
    <property type="match status" value="1"/>
</dbReference>
<feature type="region of interest" description="Disordered" evidence="6">
    <location>
        <begin position="53"/>
        <end position="144"/>
    </location>
</feature>
<evidence type="ECO:0000259" key="8">
    <source>
        <dbReference type="PROSITE" id="PS50847"/>
    </source>
</evidence>
<evidence type="ECO:0000256" key="5">
    <source>
        <dbReference type="ARBA" id="ARBA00023088"/>
    </source>
</evidence>
<accession>A0A6C2C382</accession>
<evidence type="ECO:0000313" key="10">
    <source>
        <dbReference type="Proteomes" id="UP000371977"/>
    </source>
</evidence>
<evidence type="ECO:0000256" key="6">
    <source>
        <dbReference type="SAM" id="MobiDB-lite"/>
    </source>
</evidence>
<keyword evidence="10" id="KW-1185">Reference proteome</keyword>
<feature type="region of interest" description="Disordered" evidence="6">
    <location>
        <begin position="573"/>
        <end position="607"/>
    </location>
</feature>
<evidence type="ECO:0000256" key="4">
    <source>
        <dbReference type="ARBA" id="ARBA00022737"/>
    </source>
</evidence>
<dbReference type="NCBIfam" id="TIGR03715">
    <property type="entry name" value="KxYKxGKxW"/>
    <property type="match status" value="1"/>
</dbReference>
<dbReference type="InterPro" id="IPR041495">
    <property type="entry name" value="Mub_B2"/>
</dbReference>
<protein>
    <submittedName>
        <fullName evidence="9">LPXTG cell wall anchor domain-containing protein</fullName>
    </submittedName>
</protein>
<dbReference type="Gene3D" id="3.10.20.320">
    <property type="entry name" value="Putative peptidoglycan bound protein (lpxtg motif)"/>
    <property type="match status" value="1"/>
</dbReference>
<keyword evidence="3" id="KW-0732">Signal</keyword>